<proteinExistence type="predicted"/>
<name>A0ABD7TQL2_9PSED</name>
<sequence length="72" mass="8044">MPNALEKARQYIKSIKTAVDVESTEGAYNTAWGYQLALGDFDLITQTEKDMLDHEASDAKKARLAELKAGRR</sequence>
<reference evidence="1" key="1">
    <citation type="journal article" date="2022" name="Front. Plant Sci.">
        <title>Agronomic efficiency and genome mining analysis of the wheat-biostimulant rhizospheric bacterium Pseudomonas pergaminensis sp. nov. strain 1008T.</title>
        <authorList>
            <person name="Diaz M."/>
            <person name="Bach T."/>
            <person name="Gonzalez Anta G."/>
            <person name="Agaras B."/>
            <person name="Wibberg D."/>
            <person name="Noguera F."/>
            <person name="Canciani W."/>
            <person name="Valverde C."/>
        </authorList>
    </citation>
    <scope>NUCLEOTIDE SEQUENCE</scope>
    <source>
        <strain evidence="1">1008</strain>
    </source>
</reference>
<protein>
    <submittedName>
        <fullName evidence="1">Uncharacterized protein</fullName>
    </submittedName>
</protein>
<dbReference type="KEGG" id="ppeg:KUA23_13835"/>
<organism evidence="1 2">
    <name type="scientific">Pseudomonas pergaminensis</name>
    <dbReference type="NCBI Taxonomy" id="2853159"/>
    <lineage>
        <taxon>Bacteria</taxon>
        <taxon>Pseudomonadati</taxon>
        <taxon>Pseudomonadota</taxon>
        <taxon>Gammaproteobacteria</taxon>
        <taxon>Pseudomonadales</taxon>
        <taxon>Pseudomonadaceae</taxon>
        <taxon>Pseudomonas</taxon>
    </lineage>
</organism>
<reference evidence="1" key="2">
    <citation type="submission" date="2024-04" db="EMBL/GenBank/DDBJ databases">
        <authorList>
            <person name="Diaz M."/>
            <person name="Bach T."/>
            <person name="Gonzalez Anta G."/>
            <person name="Agaras B."/>
            <person name="Wibberg D."/>
            <person name="Noguera F."/>
            <person name="Canciani W."/>
            <person name="Ybarra T."/>
            <person name="Nunez M.L."/>
            <person name="Valverde C."/>
        </authorList>
    </citation>
    <scope>NUCLEOTIDE SEQUENCE</scope>
    <source>
        <strain evidence="1">1008</strain>
    </source>
</reference>
<accession>A0ABD7TQL2</accession>
<dbReference type="AlphaFoldDB" id="A0ABD7TQL2"/>
<dbReference type="EMBL" id="CP078013">
    <property type="protein sequence ID" value="USW03704.1"/>
    <property type="molecule type" value="Genomic_DNA"/>
</dbReference>
<evidence type="ECO:0000313" key="2">
    <source>
        <dbReference type="Proteomes" id="UP001056907"/>
    </source>
</evidence>
<dbReference type="RefSeq" id="WP_078828251.1">
    <property type="nucleotide sequence ID" value="NZ_CP078013.2"/>
</dbReference>
<dbReference type="Proteomes" id="UP001056907">
    <property type="component" value="Chromosome"/>
</dbReference>
<evidence type="ECO:0000313" key="1">
    <source>
        <dbReference type="EMBL" id="USW03704.1"/>
    </source>
</evidence>
<gene>
    <name evidence="1" type="ORF">KUA23_13835</name>
</gene>